<evidence type="ECO:0000313" key="5">
    <source>
        <dbReference type="Proteomes" id="UP001139409"/>
    </source>
</evidence>
<keyword evidence="1" id="KW-0812">Transmembrane</keyword>
<evidence type="ECO:0000256" key="1">
    <source>
        <dbReference type="SAM" id="Phobius"/>
    </source>
</evidence>
<dbReference type="Proteomes" id="UP001139409">
    <property type="component" value="Unassembled WGS sequence"/>
</dbReference>
<keyword evidence="1" id="KW-0472">Membrane</keyword>
<accession>A0A9X1HTH2</accession>
<reference evidence="3" key="1">
    <citation type="submission" date="2021-09" db="EMBL/GenBank/DDBJ databases">
        <title>Fulvivirga sp. isolated from coastal sediment.</title>
        <authorList>
            <person name="Yu H."/>
        </authorList>
    </citation>
    <scope>NUCLEOTIDE SEQUENCE</scope>
    <source>
        <strain evidence="3">1062</strain>
    </source>
</reference>
<gene>
    <name evidence="2" type="ORF">LDX50_11500</name>
    <name evidence="3" type="ORF">LDX50_17470</name>
    <name evidence="4" type="ORF">LDX50_23190</name>
</gene>
<evidence type="ECO:0000313" key="3">
    <source>
        <dbReference type="EMBL" id="MCA6076673.1"/>
    </source>
</evidence>
<name>A0A9X1HTH2_9BACT</name>
<feature type="transmembrane region" description="Helical" evidence="1">
    <location>
        <begin position="353"/>
        <end position="375"/>
    </location>
</feature>
<dbReference type="EMBL" id="JAIXNE010000002">
    <property type="protein sequence ID" value="MCA6075496.1"/>
    <property type="molecule type" value="Genomic_DNA"/>
</dbReference>
<dbReference type="RefSeq" id="WP_225698596.1">
    <property type="nucleotide sequence ID" value="NZ_JAIXNE010000002.1"/>
</dbReference>
<evidence type="ECO:0000313" key="4">
    <source>
        <dbReference type="EMBL" id="MCA6077801.1"/>
    </source>
</evidence>
<dbReference type="EMBL" id="JAIXNE010000004">
    <property type="protein sequence ID" value="MCA6077801.1"/>
    <property type="molecule type" value="Genomic_DNA"/>
</dbReference>
<protein>
    <submittedName>
        <fullName evidence="3">Uncharacterized protein</fullName>
    </submittedName>
</protein>
<dbReference type="EMBL" id="JAIXNE010000003">
    <property type="protein sequence ID" value="MCA6076673.1"/>
    <property type="molecule type" value="Genomic_DNA"/>
</dbReference>
<evidence type="ECO:0000313" key="2">
    <source>
        <dbReference type="EMBL" id="MCA6075496.1"/>
    </source>
</evidence>
<dbReference type="AlphaFoldDB" id="A0A9X1HTH2"/>
<sequence>MRVWPFILLFILGFSLPCSVNAQSRKEKRLQESQRKQFELNNNYIAMNMHELLTVYSKRIEWKIDSLIEDEPSSEMRMNQIALKSLLLGSIAETSIHPDPLAAAIDSWVLCYQLIDYFESEQCSKIYGLACPEMQSLFTEYVTSYINGLSKYISDEDRASLRTYASRYPVQDDYLSRRSIIFEISNWISSDQLGIKGGILSMPDLMRYMGNQLEYFSANMPKQVVWQMDKRLSALQADSMMTLLTDMQRMLDASASLLENTEDIIQENRDTLLANLDYQRRVTLYMIRQERIETLKALTQERIEILNAVRQERLGIQNFVEDQRVAITTDVSSGSTGMMNQSGEMVRELIDYMFIRVLILGGLFAGVIFLAIWFYKKQSA</sequence>
<comment type="caution">
    <text evidence="3">The sequence shown here is derived from an EMBL/GenBank/DDBJ whole genome shotgun (WGS) entry which is preliminary data.</text>
</comment>
<proteinExistence type="predicted"/>
<keyword evidence="5" id="KW-1185">Reference proteome</keyword>
<organism evidence="3 5">
    <name type="scientific">Fulvivirga sedimenti</name>
    <dbReference type="NCBI Taxonomy" id="2879465"/>
    <lineage>
        <taxon>Bacteria</taxon>
        <taxon>Pseudomonadati</taxon>
        <taxon>Bacteroidota</taxon>
        <taxon>Cytophagia</taxon>
        <taxon>Cytophagales</taxon>
        <taxon>Fulvivirgaceae</taxon>
        <taxon>Fulvivirga</taxon>
    </lineage>
</organism>
<keyword evidence="1" id="KW-1133">Transmembrane helix</keyword>